<reference evidence="1 2" key="1">
    <citation type="journal article" date="2013" name="PLoS Genet.">
        <title>Distinctive expansion of potential virulence genes in the genome of the oomycete fish pathogen Saprolegnia parasitica.</title>
        <authorList>
            <person name="Jiang R.H."/>
            <person name="de Bruijn I."/>
            <person name="Haas B.J."/>
            <person name="Belmonte R."/>
            <person name="Lobach L."/>
            <person name="Christie J."/>
            <person name="van den Ackerveken G."/>
            <person name="Bottin A."/>
            <person name="Bulone V."/>
            <person name="Diaz-Moreno S.M."/>
            <person name="Dumas B."/>
            <person name="Fan L."/>
            <person name="Gaulin E."/>
            <person name="Govers F."/>
            <person name="Grenville-Briggs L.J."/>
            <person name="Horner N.R."/>
            <person name="Levin J.Z."/>
            <person name="Mammella M."/>
            <person name="Meijer H.J."/>
            <person name="Morris P."/>
            <person name="Nusbaum C."/>
            <person name="Oome S."/>
            <person name="Phillips A.J."/>
            <person name="van Rooyen D."/>
            <person name="Rzeszutek E."/>
            <person name="Saraiva M."/>
            <person name="Secombes C.J."/>
            <person name="Seidl M.F."/>
            <person name="Snel B."/>
            <person name="Stassen J.H."/>
            <person name="Sykes S."/>
            <person name="Tripathy S."/>
            <person name="van den Berg H."/>
            <person name="Vega-Arreguin J.C."/>
            <person name="Wawra S."/>
            <person name="Young S.K."/>
            <person name="Zeng Q."/>
            <person name="Dieguez-Uribeondo J."/>
            <person name="Russ C."/>
            <person name="Tyler B.M."/>
            <person name="van West P."/>
        </authorList>
    </citation>
    <scope>NUCLEOTIDE SEQUENCE [LARGE SCALE GENOMIC DNA]</scope>
    <source>
        <strain evidence="1 2">CBS 223.65</strain>
    </source>
</reference>
<evidence type="ECO:0000313" key="2">
    <source>
        <dbReference type="Proteomes" id="UP000030745"/>
    </source>
</evidence>
<dbReference type="Proteomes" id="UP000030745">
    <property type="component" value="Unassembled WGS sequence"/>
</dbReference>
<evidence type="ECO:0000313" key="1">
    <source>
        <dbReference type="EMBL" id="KDO33779.1"/>
    </source>
</evidence>
<gene>
    <name evidence="1" type="ORF">SPRG_19356</name>
</gene>
<name>A0A067CSW5_SAPPC</name>
<proteinExistence type="predicted"/>
<dbReference type="RefSeq" id="XP_012195760.1">
    <property type="nucleotide sequence ID" value="XM_012340370.1"/>
</dbReference>
<sequence length="96" mass="11252">MSLAPTRWRRTCTETWFLFDDPPRTSRTITTMCYSLSAAAGPTHSWNGSRTSRLLNCGRPVVRSCSYSQQWDRSSRRARFFYHGQYAFSSRFKQPE</sequence>
<dbReference type="KEGG" id="spar:SPRG_19356"/>
<protein>
    <submittedName>
        <fullName evidence="1">Uncharacterized protein</fullName>
    </submittedName>
</protein>
<organism evidence="1 2">
    <name type="scientific">Saprolegnia parasitica (strain CBS 223.65)</name>
    <dbReference type="NCBI Taxonomy" id="695850"/>
    <lineage>
        <taxon>Eukaryota</taxon>
        <taxon>Sar</taxon>
        <taxon>Stramenopiles</taxon>
        <taxon>Oomycota</taxon>
        <taxon>Saprolegniomycetes</taxon>
        <taxon>Saprolegniales</taxon>
        <taxon>Saprolegniaceae</taxon>
        <taxon>Saprolegnia</taxon>
    </lineage>
</organism>
<dbReference type="AlphaFoldDB" id="A0A067CSW5"/>
<dbReference type="GeneID" id="24140761"/>
<dbReference type="VEuPathDB" id="FungiDB:SPRG_19356"/>
<accession>A0A067CSW5</accession>
<dbReference type="EMBL" id="KK583192">
    <property type="protein sequence ID" value="KDO33779.1"/>
    <property type="molecule type" value="Genomic_DNA"/>
</dbReference>
<keyword evidence="2" id="KW-1185">Reference proteome</keyword>